<keyword evidence="14" id="KW-1185">Reference proteome</keyword>
<dbReference type="InterPro" id="IPR036329">
    <property type="entry name" value="Aro-AA_hydroxylase_C_sf"/>
</dbReference>
<keyword evidence="8 13" id="KW-0503">Monooxygenase</keyword>
<dbReference type="EMBL" id="CP031700">
    <property type="protein sequence ID" value="QEY25492.1"/>
    <property type="molecule type" value="Genomic_DNA"/>
</dbReference>
<proteinExistence type="inferred from homology"/>
<dbReference type="PRINTS" id="PR00372">
    <property type="entry name" value="FYWHYDRXLASE"/>
</dbReference>
<evidence type="ECO:0000256" key="1">
    <source>
        <dbReference type="ARBA" id="ARBA00001954"/>
    </source>
</evidence>
<dbReference type="GO" id="GO:0005506">
    <property type="term" value="F:iron ion binding"/>
    <property type="evidence" value="ECO:0007669"/>
    <property type="project" value="InterPro"/>
</dbReference>
<dbReference type="InterPro" id="IPR036951">
    <property type="entry name" value="ArAA_hydroxylase_sf"/>
</dbReference>
<evidence type="ECO:0000256" key="2">
    <source>
        <dbReference type="ARBA" id="ARBA00005088"/>
    </source>
</evidence>
<evidence type="ECO:0000259" key="12">
    <source>
        <dbReference type="PROSITE" id="PS51410"/>
    </source>
</evidence>
<dbReference type="AlphaFoldDB" id="A0A5J6PX67"/>
<keyword evidence="6 13" id="KW-0560">Oxidoreductase</keyword>
<gene>
    <name evidence="13" type="ORF">D0T92_02370</name>
</gene>
<dbReference type="InterPro" id="IPR005960">
    <property type="entry name" value="Phe-4-hydroxylase_mono"/>
</dbReference>
<dbReference type="PROSITE" id="PS51410">
    <property type="entry name" value="BH4_AAA_HYDROXYL_2"/>
    <property type="match status" value="1"/>
</dbReference>
<feature type="binding site" evidence="11">
    <location>
        <position position="135"/>
    </location>
    <ligand>
        <name>Fe cation</name>
        <dbReference type="ChEBI" id="CHEBI:24875"/>
    </ligand>
</feature>
<dbReference type="SUPFAM" id="SSF56534">
    <property type="entry name" value="Aromatic aminoacid monoxygenases, catalytic and oligomerization domains"/>
    <property type="match status" value="1"/>
</dbReference>
<comment type="pathway">
    <text evidence="2">Amino-acid degradation; L-phenylalanine degradation; acetoacetate and fumarate from L-phenylalanine: step 1/6.</text>
</comment>
<feature type="binding site" evidence="11">
    <location>
        <position position="175"/>
    </location>
    <ligand>
        <name>Fe cation</name>
        <dbReference type="ChEBI" id="CHEBI:24875"/>
    </ligand>
</feature>
<keyword evidence="5 11" id="KW-0479">Metal-binding</keyword>
<dbReference type="GO" id="GO:0004505">
    <property type="term" value="F:phenylalanine 4-monooxygenase activity"/>
    <property type="evidence" value="ECO:0007669"/>
    <property type="project" value="UniProtKB-EC"/>
</dbReference>
<dbReference type="RefSeq" id="WP_151049851.1">
    <property type="nucleotide sequence ID" value="NZ_CP031700.1"/>
</dbReference>
<name>A0A5J6PX67_9NEIS</name>
<dbReference type="Proteomes" id="UP000325713">
    <property type="component" value="Chromosome"/>
</dbReference>
<evidence type="ECO:0000256" key="4">
    <source>
        <dbReference type="ARBA" id="ARBA00011995"/>
    </source>
</evidence>
<dbReference type="Gene3D" id="1.10.800.10">
    <property type="entry name" value="Aromatic amino acid hydroxylase"/>
    <property type="match status" value="1"/>
</dbReference>
<keyword evidence="9" id="KW-0585">Phenylalanine catabolism</keyword>
<dbReference type="OrthoDB" id="9780502at2"/>
<evidence type="ECO:0000313" key="14">
    <source>
        <dbReference type="Proteomes" id="UP000325713"/>
    </source>
</evidence>
<dbReference type="KEGG" id="nzl:D0T92_02370"/>
<dbReference type="Pfam" id="PF00351">
    <property type="entry name" value="Biopterin_H"/>
    <property type="match status" value="1"/>
</dbReference>
<dbReference type="PANTHER" id="PTHR11473">
    <property type="entry name" value="AROMATIC AMINO ACID HYDROXYLASE"/>
    <property type="match status" value="1"/>
</dbReference>
<organism evidence="13 14">
    <name type="scientific">Neisseria zalophi</name>
    <dbReference type="NCBI Taxonomy" id="640030"/>
    <lineage>
        <taxon>Bacteria</taxon>
        <taxon>Pseudomonadati</taxon>
        <taxon>Pseudomonadota</taxon>
        <taxon>Betaproteobacteria</taxon>
        <taxon>Neisseriales</taxon>
        <taxon>Neisseriaceae</taxon>
        <taxon>Neisseria</taxon>
    </lineage>
</organism>
<dbReference type="NCBIfam" id="NF008877">
    <property type="entry name" value="PRK11913.1-2"/>
    <property type="match status" value="1"/>
</dbReference>
<evidence type="ECO:0000256" key="7">
    <source>
        <dbReference type="ARBA" id="ARBA00023004"/>
    </source>
</evidence>
<feature type="binding site" evidence="11">
    <location>
        <position position="130"/>
    </location>
    <ligand>
        <name>Fe cation</name>
        <dbReference type="ChEBI" id="CHEBI:24875"/>
    </ligand>
</feature>
<evidence type="ECO:0000256" key="6">
    <source>
        <dbReference type="ARBA" id="ARBA00023002"/>
    </source>
</evidence>
<dbReference type="InterPro" id="IPR019774">
    <property type="entry name" value="Aromatic-AA_hydroxylase_C"/>
</dbReference>
<evidence type="ECO:0000256" key="5">
    <source>
        <dbReference type="ARBA" id="ARBA00022723"/>
    </source>
</evidence>
<evidence type="ECO:0000313" key="13">
    <source>
        <dbReference type="EMBL" id="QEY25492.1"/>
    </source>
</evidence>
<protein>
    <recommendedName>
        <fullName evidence="4">phenylalanine 4-monooxygenase</fullName>
        <ecNumber evidence="4">1.14.16.1</ecNumber>
    </recommendedName>
    <alternativeName>
        <fullName evidence="10">Phe-4-monooxygenase</fullName>
    </alternativeName>
</protein>
<sequence>MLKKGGEVTAAACIYTAREADSDGFIHYPTEEHQVWHDLIVRQQRNLPGRACNEYLEGLAKLALPHDHIPQLADIDAVLLENTGWRTAPVPALIPFGRFFKLLANKAFPVATFIRRREDFDYIQEPDIFHEIAGHCPLLTHPAFAEFNEIYGKLGLDADKTERVFLARLYWFTIEFGLVGLNPAMRRIYGGGILSSPSETEYALSGKPEYREFNISDVLRTPYRIDRIQPIYYVLDKLDTLFEVARSDIMGEVHKAIQKGLFEPHPSLAD</sequence>
<evidence type="ECO:0000256" key="9">
    <source>
        <dbReference type="ARBA" id="ARBA00023232"/>
    </source>
</evidence>
<keyword evidence="7 11" id="KW-0408">Iron</keyword>
<evidence type="ECO:0000256" key="3">
    <source>
        <dbReference type="ARBA" id="ARBA00009712"/>
    </source>
</evidence>
<dbReference type="NCBIfam" id="TIGR01267">
    <property type="entry name" value="Phe4hydrox_mono"/>
    <property type="match status" value="1"/>
</dbReference>
<dbReference type="CDD" id="cd03348">
    <property type="entry name" value="pro_PheOH"/>
    <property type="match status" value="1"/>
</dbReference>
<dbReference type="PANTHER" id="PTHR11473:SF24">
    <property type="entry name" value="PHENYLALANINE-4-HYDROXYLASE"/>
    <property type="match status" value="1"/>
</dbReference>
<comment type="cofactor">
    <cofactor evidence="1 11">
        <name>Fe(2+)</name>
        <dbReference type="ChEBI" id="CHEBI:29033"/>
    </cofactor>
</comment>
<dbReference type="EC" id="1.14.16.1" evidence="4"/>
<dbReference type="InterPro" id="IPR001273">
    <property type="entry name" value="ArAA_hydroxylase"/>
</dbReference>
<reference evidence="13 14" key="1">
    <citation type="submission" date="2018-08" db="EMBL/GenBank/DDBJ databases">
        <title>Neisseria zalophi ATCC BAA-2455 complete genome.</title>
        <authorList>
            <person name="Veseli I.A."/>
            <person name="Buttler R."/>
            <person name="Mascarenhas dos Santos A.C."/>
            <person name="Pombert J.-F."/>
        </authorList>
    </citation>
    <scope>NUCLEOTIDE SEQUENCE [LARGE SCALE GENOMIC DNA]</scope>
    <source>
        <strain evidence="13 14">ATCC BAA-2455</strain>
    </source>
</reference>
<feature type="domain" description="Biopterin-dependent aromatic amino acid hydroxylase family profile" evidence="12">
    <location>
        <begin position="1"/>
        <end position="270"/>
    </location>
</feature>
<dbReference type="GO" id="GO:0006559">
    <property type="term" value="P:L-phenylalanine catabolic process"/>
    <property type="evidence" value="ECO:0007669"/>
    <property type="project" value="UniProtKB-KW"/>
</dbReference>
<comment type="similarity">
    <text evidence="3">Belongs to the biopterin-dependent aromatic amino acid hydroxylase family.</text>
</comment>
<evidence type="ECO:0000256" key="10">
    <source>
        <dbReference type="ARBA" id="ARBA00029922"/>
    </source>
</evidence>
<evidence type="ECO:0000256" key="11">
    <source>
        <dbReference type="PIRSR" id="PIRSR601273-2"/>
    </source>
</evidence>
<accession>A0A5J6PX67</accession>
<evidence type="ECO:0000256" key="8">
    <source>
        <dbReference type="ARBA" id="ARBA00023033"/>
    </source>
</evidence>